<dbReference type="Proteomes" id="UP001310386">
    <property type="component" value="Unassembled WGS sequence"/>
</dbReference>
<name>A0ABU5ZDV1_9BACL</name>
<organism evidence="1 2">
    <name type="scientific">Ferviditalea candida</name>
    <dbReference type="NCBI Taxonomy" id="3108399"/>
    <lineage>
        <taxon>Bacteria</taxon>
        <taxon>Bacillati</taxon>
        <taxon>Bacillota</taxon>
        <taxon>Bacilli</taxon>
        <taxon>Bacillales</taxon>
        <taxon>Paenibacillaceae</taxon>
        <taxon>Ferviditalea</taxon>
    </lineage>
</organism>
<dbReference type="EMBL" id="JAYJLD010000003">
    <property type="protein sequence ID" value="MEB3100692.1"/>
    <property type="molecule type" value="Genomic_DNA"/>
</dbReference>
<keyword evidence="2" id="KW-1185">Reference proteome</keyword>
<comment type="caution">
    <text evidence="1">The sequence shown here is derived from an EMBL/GenBank/DDBJ whole genome shotgun (WGS) entry which is preliminary data.</text>
</comment>
<dbReference type="InterPro" id="IPR038705">
    <property type="entry name" value="YabP_sf"/>
</dbReference>
<sequence length="93" mass="10864">MRRLRRQLSKLTGRFLDLPQDVILDLPRITLIGNMQTYIENHQGVTHFSDELLKLNLSKGRLQIHGKNLVIRAIFSDEVFIEGIVEEVKYFDV</sequence>
<dbReference type="InterPro" id="IPR022477">
    <property type="entry name" value="Spore_YqfC"/>
</dbReference>
<dbReference type="NCBIfam" id="TIGR02856">
    <property type="entry name" value="spore_yqfC"/>
    <property type="match status" value="1"/>
</dbReference>
<dbReference type="InterPro" id="IPR022476">
    <property type="entry name" value="Spore_YabP/YqfC"/>
</dbReference>
<protein>
    <submittedName>
        <fullName evidence="1">Sporulation protein YqfC</fullName>
    </submittedName>
</protein>
<dbReference type="Pfam" id="PF07873">
    <property type="entry name" value="YabP"/>
    <property type="match status" value="1"/>
</dbReference>
<evidence type="ECO:0000313" key="2">
    <source>
        <dbReference type="Proteomes" id="UP001310386"/>
    </source>
</evidence>
<reference evidence="1" key="1">
    <citation type="submission" date="2023-12" db="EMBL/GenBank/DDBJ databases">
        <title>Fervidustalea candida gen. nov., sp. nov., a novel member of the family Paenibacillaceae isolated from a geothermal area.</title>
        <authorList>
            <person name="Li W.-J."/>
            <person name="Jiao J.-Y."/>
            <person name="Chen Y."/>
        </authorList>
    </citation>
    <scope>NUCLEOTIDE SEQUENCE</scope>
    <source>
        <strain evidence="1">SYSU GA230002</strain>
    </source>
</reference>
<evidence type="ECO:0000313" key="1">
    <source>
        <dbReference type="EMBL" id="MEB3100692.1"/>
    </source>
</evidence>
<accession>A0ABU5ZDV1</accession>
<proteinExistence type="predicted"/>
<gene>
    <name evidence="1" type="primary">yqfC</name>
    <name evidence="1" type="ORF">VF724_03360</name>
</gene>
<dbReference type="Gene3D" id="2.60.40.2000">
    <property type="match status" value="1"/>
</dbReference>
<dbReference type="RefSeq" id="WP_371752806.1">
    <property type="nucleotide sequence ID" value="NZ_JAYJLD010000003.1"/>
</dbReference>